<dbReference type="GO" id="GO:0004197">
    <property type="term" value="F:cysteine-type endopeptidase activity"/>
    <property type="evidence" value="ECO:0007669"/>
    <property type="project" value="InterPro"/>
</dbReference>
<protein>
    <submittedName>
        <fullName evidence="5">Virulence surface antigen</fullName>
    </submittedName>
</protein>
<feature type="domain" description="Peptidase C58 YopT-type" evidence="4">
    <location>
        <begin position="27"/>
        <end position="208"/>
    </location>
</feature>
<dbReference type="EMBL" id="FRCJ01000006">
    <property type="protein sequence ID" value="SHM79811.1"/>
    <property type="molecule type" value="Genomic_DNA"/>
</dbReference>
<organism evidence="5 6">
    <name type="scientific">Xylanibacter ruminicola</name>
    <name type="common">Prevotella ruminicola</name>
    <dbReference type="NCBI Taxonomy" id="839"/>
    <lineage>
        <taxon>Bacteria</taxon>
        <taxon>Pseudomonadati</taxon>
        <taxon>Bacteroidota</taxon>
        <taxon>Bacteroidia</taxon>
        <taxon>Bacteroidales</taxon>
        <taxon>Prevotellaceae</taxon>
        <taxon>Xylanibacter</taxon>
    </lineage>
</organism>
<evidence type="ECO:0000259" key="4">
    <source>
        <dbReference type="Pfam" id="PF03543"/>
    </source>
</evidence>
<proteinExistence type="predicted"/>
<keyword evidence="1" id="KW-0645">Protease</keyword>
<dbReference type="AlphaFoldDB" id="A0A1M7LNS9"/>
<evidence type="ECO:0000256" key="2">
    <source>
        <dbReference type="ARBA" id="ARBA00022801"/>
    </source>
</evidence>
<name>A0A1M7LNS9_XYLRU</name>
<dbReference type="InterPro" id="IPR006473">
    <property type="entry name" value="Peptidase_C58_Yopt"/>
</dbReference>
<evidence type="ECO:0000256" key="1">
    <source>
        <dbReference type="ARBA" id="ARBA00022670"/>
    </source>
</evidence>
<reference evidence="5 6" key="1">
    <citation type="submission" date="2016-11" db="EMBL/GenBank/DDBJ databases">
        <authorList>
            <person name="Jaros S."/>
            <person name="Januszkiewicz K."/>
            <person name="Wedrychowicz H."/>
        </authorList>
    </citation>
    <scope>NUCLEOTIDE SEQUENCE [LARGE SCALE GENOMIC DNA]</scope>
    <source>
        <strain evidence="5 6">BPI-34</strain>
    </source>
</reference>
<keyword evidence="2" id="KW-0378">Hydrolase</keyword>
<dbReference type="RefSeq" id="WP_073046632.1">
    <property type="nucleotide sequence ID" value="NZ_FOLF01000005.1"/>
</dbReference>
<gene>
    <name evidence="5" type="ORF">SAMN04488494_2639</name>
</gene>
<dbReference type="Pfam" id="PF03543">
    <property type="entry name" value="Peptidase_C58"/>
    <property type="match status" value="1"/>
</dbReference>
<dbReference type="SUPFAM" id="SSF54001">
    <property type="entry name" value="Cysteine proteinases"/>
    <property type="match status" value="1"/>
</dbReference>
<dbReference type="Gene3D" id="3.90.70.20">
    <property type="match status" value="1"/>
</dbReference>
<evidence type="ECO:0000313" key="5">
    <source>
        <dbReference type="EMBL" id="SHM79811.1"/>
    </source>
</evidence>
<sequence>MPNFYNCEQIVWKQKDFLEGIINVANRGICFALSISWLSLCYKRIHLTDDDLLIARIKDAFEETTKHKMILGNVALNAILFQQEYTQEERPGDFNRFLEFCKKYINEIFKFYDVEDNVTATVSYEFDNLNMADKIIHAITVESVNSMVNMGIIGFYYNHQVMNKRGKHAIAVIRAHGQYFVFDPNFGLCYCNSNERFRNFIEEFVEKYQIKNGVVAKCEAV</sequence>
<evidence type="ECO:0000256" key="3">
    <source>
        <dbReference type="ARBA" id="ARBA00022807"/>
    </source>
</evidence>
<evidence type="ECO:0000313" key="6">
    <source>
        <dbReference type="Proteomes" id="UP000184280"/>
    </source>
</evidence>
<dbReference type="Proteomes" id="UP000184280">
    <property type="component" value="Unassembled WGS sequence"/>
</dbReference>
<dbReference type="GO" id="GO:0006508">
    <property type="term" value="P:proteolysis"/>
    <property type="evidence" value="ECO:0007669"/>
    <property type="project" value="UniProtKB-KW"/>
</dbReference>
<accession>A0A1M7LNS9</accession>
<keyword evidence="3" id="KW-0788">Thiol protease</keyword>
<dbReference type="InterPro" id="IPR038765">
    <property type="entry name" value="Papain-like_cys_pep_sf"/>
</dbReference>